<evidence type="ECO:0000256" key="4">
    <source>
        <dbReference type="ARBA" id="ARBA00022741"/>
    </source>
</evidence>
<dbReference type="InterPro" id="IPR017441">
    <property type="entry name" value="Protein_kinase_ATP_BS"/>
</dbReference>
<name>A0A9W7FXL2_9STRA</name>
<accession>A0A9W7FXL2</accession>
<feature type="compositionally biased region" description="Basic and acidic residues" evidence="10">
    <location>
        <begin position="66"/>
        <end position="77"/>
    </location>
</feature>
<evidence type="ECO:0000256" key="7">
    <source>
        <dbReference type="ARBA" id="ARBA00047899"/>
    </source>
</evidence>
<dbReference type="PANTHER" id="PTHR44329:SF298">
    <property type="entry name" value="MIXED LINEAGE KINASE DOMAIN-LIKE PROTEIN"/>
    <property type="match status" value="1"/>
</dbReference>
<protein>
    <recommendedName>
        <fullName evidence="1">non-specific serine/threonine protein kinase</fullName>
        <ecNumber evidence="1">2.7.11.1</ecNumber>
    </recommendedName>
</protein>
<dbReference type="Pfam" id="PF07714">
    <property type="entry name" value="PK_Tyr_Ser-Thr"/>
    <property type="match status" value="1"/>
</dbReference>
<proteinExistence type="predicted"/>
<keyword evidence="11" id="KW-0812">Transmembrane</keyword>
<keyword evidence="3" id="KW-0808">Transferase</keyword>
<dbReference type="InterPro" id="IPR001245">
    <property type="entry name" value="Ser-Thr/Tyr_kinase_cat_dom"/>
</dbReference>
<evidence type="ECO:0000256" key="3">
    <source>
        <dbReference type="ARBA" id="ARBA00022679"/>
    </source>
</evidence>
<dbReference type="EMBL" id="BRYA01000537">
    <property type="protein sequence ID" value="GMI21851.1"/>
    <property type="molecule type" value="Genomic_DNA"/>
</dbReference>
<dbReference type="InterPro" id="IPR000719">
    <property type="entry name" value="Prot_kinase_dom"/>
</dbReference>
<evidence type="ECO:0000259" key="12">
    <source>
        <dbReference type="PROSITE" id="PS50011"/>
    </source>
</evidence>
<keyword evidence="14" id="KW-1185">Reference proteome</keyword>
<dbReference type="EC" id="2.7.11.1" evidence="1"/>
<evidence type="ECO:0000256" key="1">
    <source>
        <dbReference type="ARBA" id="ARBA00012513"/>
    </source>
</evidence>
<evidence type="ECO:0000256" key="8">
    <source>
        <dbReference type="ARBA" id="ARBA00048679"/>
    </source>
</evidence>
<keyword evidence="11" id="KW-1133">Transmembrane helix</keyword>
<dbReference type="GO" id="GO:0004674">
    <property type="term" value="F:protein serine/threonine kinase activity"/>
    <property type="evidence" value="ECO:0007669"/>
    <property type="project" value="UniProtKB-KW"/>
</dbReference>
<keyword evidence="5" id="KW-0418">Kinase</keyword>
<dbReference type="PANTHER" id="PTHR44329">
    <property type="entry name" value="SERINE/THREONINE-PROTEIN KINASE TNNI3K-RELATED"/>
    <property type="match status" value="1"/>
</dbReference>
<feature type="region of interest" description="Disordered" evidence="10">
    <location>
        <begin position="553"/>
        <end position="659"/>
    </location>
</feature>
<feature type="transmembrane region" description="Helical" evidence="11">
    <location>
        <begin position="18"/>
        <end position="39"/>
    </location>
</feature>
<keyword evidence="4 9" id="KW-0547">Nucleotide-binding</keyword>
<dbReference type="GO" id="GO:0005524">
    <property type="term" value="F:ATP binding"/>
    <property type="evidence" value="ECO:0007669"/>
    <property type="project" value="UniProtKB-UniRule"/>
</dbReference>
<feature type="compositionally biased region" description="Basic and acidic residues" evidence="10">
    <location>
        <begin position="86"/>
        <end position="103"/>
    </location>
</feature>
<gene>
    <name evidence="13" type="ORF">TrCOL_g52</name>
</gene>
<feature type="domain" description="Protein kinase" evidence="12">
    <location>
        <begin position="153"/>
        <end position="468"/>
    </location>
</feature>
<evidence type="ECO:0000256" key="10">
    <source>
        <dbReference type="SAM" id="MobiDB-lite"/>
    </source>
</evidence>
<feature type="binding site" evidence="9">
    <location>
        <position position="180"/>
    </location>
    <ligand>
        <name>ATP</name>
        <dbReference type="ChEBI" id="CHEBI:30616"/>
    </ligand>
</feature>
<feature type="region of interest" description="Disordered" evidence="10">
    <location>
        <begin position="66"/>
        <end position="117"/>
    </location>
</feature>
<evidence type="ECO:0000313" key="13">
    <source>
        <dbReference type="EMBL" id="GMI21851.1"/>
    </source>
</evidence>
<comment type="caution">
    <text evidence="13">The sequence shown here is derived from an EMBL/GenBank/DDBJ whole genome shotgun (WGS) entry which is preliminary data.</text>
</comment>
<feature type="compositionally biased region" description="Basic and acidic residues" evidence="10">
    <location>
        <begin position="638"/>
        <end position="650"/>
    </location>
</feature>
<feature type="region of interest" description="Disordered" evidence="10">
    <location>
        <begin position="254"/>
        <end position="303"/>
    </location>
</feature>
<dbReference type="InterPro" id="IPR051681">
    <property type="entry name" value="Ser/Thr_Kinases-Pseudokinases"/>
</dbReference>
<evidence type="ECO:0000256" key="9">
    <source>
        <dbReference type="PROSITE-ProRule" id="PRU10141"/>
    </source>
</evidence>
<evidence type="ECO:0000256" key="6">
    <source>
        <dbReference type="ARBA" id="ARBA00022840"/>
    </source>
</evidence>
<sequence>MEAEKATTCDPSLVVPEVIALSVIGALFFILCVTSFMYLKKRGELITLYADPRNKIVTFLRPEDFHSDKHSRSDKKSANRGRRPSHRDVLQEAKRIEEGKGSEDSIPSYQRRKSVDKGNVNSGGSVIFAKTAGDPDNPANFIEYEWEIPFSEIKLHKRIGGGQFGDVYTGEWLDTDVAVKCPSSTLKDEELAVFLREVKIMSKIHHPNIVLFLGACLLKPNICLVMEYITGGNLFDYLNAPPESNDSGMIIEESENSLESGSSSGKASRNSSGAGAKTPESKGRNMTKSSVNEGHVEGQNSPRSELEIDFMESIRFAIDVARGMKYLHDRAKVVQRDLKSKNLLIDSTMTVKICDFGLSRLESKSNGGSTMKELGTPYWLAPEVIRKEKSGTKADVYSFAVVLWEIFTHDIPHKEMTGLEVAYAVAHKGLRPTIKKGTPTAVASLMRRCWKSNPEHRPDFSEILDLLLNECNLWKAGTSTPTNDGSRVYSGRSGQGSLGSLPLQSPLAQFMSGKGRFFGGGSRSGSGSATPVDGYKGLQAVDAEEMRRVQMARQGGRRASLGSIGTATSGGLVNPNEVESGRKGGSLEFPPNMKRSSGGGSRLYTEELFAQSRSGGHKFSGAGAKTKMEEGGETTAKGADDQTPKVENRKGKTAKVAPV</sequence>
<feature type="compositionally biased region" description="Polar residues" evidence="10">
    <location>
        <begin position="284"/>
        <end position="303"/>
    </location>
</feature>
<dbReference type="AlphaFoldDB" id="A0A9W7FXL2"/>
<dbReference type="Proteomes" id="UP001165065">
    <property type="component" value="Unassembled WGS sequence"/>
</dbReference>
<feature type="compositionally biased region" description="Low complexity" evidence="10">
    <location>
        <begin position="257"/>
        <end position="277"/>
    </location>
</feature>
<dbReference type="SUPFAM" id="SSF56112">
    <property type="entry name" value="Protein kinase-like (PK-like)"/>
    <property type="match status" value="1"/>
</dbReference>
<organism evidence="13 14">
    <name type="scientific">Triparma columacea</name>
    <dbReference type="NCBI Taxonomy" id="722753"/>
    <lineage>
        <taxon>Eukaryota</taxon>
        <taxon>Sar</taxon>
        <taxon>Stramenopiles</taxon>
        <taxon>Ochrophyta</taxon>
        <taxon>Bolidophyceae</taxon>
        <taxon>Parmales</taxon>
        <taxon>Triparmaceae</taxon>
        <taxon>Triparma</taxon>
    </lineage>
</organism>
<evidence type="ECO:0000256" key="2">
    <source>
        <dbReference type="ARBA" id="ARBA00022527"/>
    </source>
</evidence>
<dbReference type="Gene3D" id="1.10.510.10">
    <property type="entry name" value="Transferase(Phosphotransferase) domain 1"/>
    <property type="match status" value="1"/>
</dbReference>
<keyword evidence="11" id="KW-0472">Membrane</keyword>
<comment type="catalytic activity">
    <reaction evidence="7">
        <text>L-threonyl-[protein] + ATP = O-phospho-L-threonyl-[protein] + ADP + H(+)</text>
        <dbReference type="Rhea" id="RHEA:46608"/>
        <dbReference type="Rhea" id="RHEA-COMP:11060"/>
        <dbReference type="Rhea" id="RHEA-COMP:11605"/>
        <dbReference type="ChEBI" id="CHEBI:15378"/>
        <dbReference type="ChEBI" id="CHEBI:30013"/>
        <dbReference type="ChEBI" id="CHEBI:30616"/>
        <dbReference type="ChEBI" id="CHEBI:61977"/>
        <dbReference type="ChEBI" id="CHEBI:456216"/>
        <dbReference type="EC" id="2.7.11.1"/>
    </reaction>
</comment>
<dbReference type="InterPro" id="IPR011009">
    <property type="entry name" value="Kinase-like_dom_sf"/>
</dbReference>
<dbReference type="PROSITE" id="PS00107">
    <property type="entry name" value="PROTEIN_KINASE_ATP"/>
    <property type="match status" value="1"/>
</dbReference>
<dbReference type="Gene3D" id="3.30.200.20">
    <property type="entry name" value="Phosphorylase Kinase, domain 1"/>
    <property type="match status" value="1"/>
</dbReference>
<dbReference type="PROSITE" id="PS50011">
    <property type="entry name" value="PROTEIN_KINASE_DOM"/>
    <property type="match status" value="1"/>
</dbReference>
<keyword evidence="2" id="KW-0723">Serine/threonine-protein kinase</keyword>
<dbReference type="FunFam" id="3.30.200.20:FF:000060">
    <property type="entry name" value="Serine/threonine-protein kinase isoform 1"/>
    <property type="match status" value="1"/>
</dbReference>
<comment type="catalytic activity">
    <reaction evidence="8">
        <text>L-seryl-[protein] + ATP = O-phospho-L-seryl-[protein] + ADP + H(+)</text>
        <dbReference type="Rhea" id="RHEA:17989"/>
        <dbReference type="Rhea" id="RHEA-COMP:9863"/>
        <dbReference type="Rhea" id="RHEA-COMP:11604"/>
        <dbReference type="ChEBI" id="CHEBI:15378"/>
        <dbReference type="ChEBI" id="CHEBI:29999"/>
        <dbReference type="ChEBI" id="CHEBI:30616"/>
        <dbReference type="ChEBI" id="CHEBI:83421"/>
        <dbReference type="ChEBI" id="CHEBI:456216"/>
        <dbReference type="EC" id="2.7.11.1"/>
    </reaction>
</comment>
<dbReference type="OrthoDB" id="197221at2759"/>
<dbReference type="SMART" id="SM00220">
    <property type="entry name" value="S_TKc"/>
    <property type="match status" value="1"/>
</dbReference>
<dbReference type="CDD" id="cd13999">
    <property type="entry name" value="STKc_MAP3K-like"/>
    <property type="match status" value="1"/>
</dbReference>
<keyword evidence="6 9" id="KW-0067">ATP-binding</keyword>
<evidence type="ECO:0000256" key="5">
    <source>
        <dbReference type="ARBA" id="ARBA00022777"/>
    </source>
</evidence>
<evidence type="ECO:0000313" key="14">
    <source>
        <dbReference type="Proteomes" id="UP001165065"/>
    </source>
</evidence>
<evidence type="ECO:0000256" key="11">
    <source>
        <dbReference type="SAM" id="Phobius"/>
    </source>
</evidence>
<reference evidence="14" key="1">
    <citation type="journal article" date="2023" name="Commun. Biol.">
        <title>Genome analysis of Parmales, the sister group of diatoms, reveals the evolutionary specialization of diatoms from phago-mixotrophs to photoautotrophs.</title>
        <authorList>
            <person name="Ban H."/>
            <person name="Sato S."/>
            <person name="Yoshikawa S."/>
            <person name="Yamada K."/>
            <person name="Nakamura Y."/>
            <person name="Ichinomiya M."/>
            <person name="Sato N."/>
            <person name="Blanc-Mathieu R."/>
            <person name="Endo H."/>
            <person name="Kuwata A."/>
            <person name="Ogata H."/>
        </authorList>
    </citation>
    <scope>NUCLEOTIDE SEQUENCE [LARGE SCALE GENOMIC DNA]</scope>
</reference>